<dbReference type="AlphaFoldDB" id="A0A645ACS2"/>
<dbReference type="EMBL" id="VSSQ01012805">
    <property type="protein sequence ID" value="MPM50081.1"/>
    <property type="molecule type" value="Genomic_DNA"/>
</dbReference>
<proteinExistence type="predicted"/>
<gene>
    <name evidence="1" type="ORF">SDC9_96816</name>
</gene>
<reference evidence="1" key="1">
    <citation type="submission" date="2019-08" db="EMBL/GenBank/DDBJ databases">
        <authorList>
            <person name="Kucharzyk K."/>
            <person name="Murdoch R.W."/>
            <person name="Higgins S."/>
            <person name="Loffler F."/>
        </authorList>
    </citation>
    <scope>NUCLEOTIDE SEQUENCE</scope>
</reference>
<protein>
    <submittedName>
        <fullName evidence="1">Uncharacterized protein</fullName>
    </submittedName>
</protein>
<name>A0A645ACS2_9ZZZZ</name>
<sequence>MRFPLLKESHLARFHTKDDVIQHGKYFDELEVLVYHANIQGVRVVGIFDMDDFAVLLDDAAFQLIQAEQHAHERRFSCAVLAEQGMDFPAP</sequence>
<accession>A0A645ACS2</accession>
<evidence type="ECO:0000313" key="1">
    <source>
        <dbReference type="EMBL" id="MPM50081.1"/>
    </source>
</evidence>
<organism evidence="1">
    <name type="scientific">bioreactor metagenome</name>
    <dbReference type="NCBI Taxonomy" id="1076179"/>
    <lineage>
        <taxon>unclassified sequences</taxon>
        <taxon>metagenomes</taxon>
        <taxon>ecological metagenomes</taxon>
    </lineage>
</organism>
<comment type="caution">
    <text evidence="1">The sequence shown here is derived from an EMBL/GenBank/DDBJ whole genome shotgun (WGS) entry which is preliminary data.</text>
</comment>